<dbReference type="InterPro" id="IPR015495">
    <property type="entry name" value="Myb_TF_plants"/>
</dbReference>
<evidence type="ECO:0000313" key="10">
    <source>
        <dbReference type="EMBL" id="KAL1219867.1"/>
    </source>
</evidence>
<keyword evidence="11" id="KW-1185">Reference proteome</keyword>
<dbReference type="EMBL" id="JBANAX010000167">
    <property type="protein sequence ID" value="KAL1219864.1"/>
    <property type="molecule type" value="Genomic_DNA"/>
</dbReference>
<evidence type="ECO:0000256" key="6">
    <source>
        <dbReference type="SAM" id="MobiDB-lite"/>
    </source>
</evidence>
<evidence type="ECO:0000313" key="9">
    <source>
        <dbReference type="EMBL" id="KAL1219864.1"/>
    </source>
</evidence>
<feature type="domain" description="Myb-like" evidence="7">
    <location>
        <begin position="62"/>
        <end position="112"/>
    </location>
</feature>
<evidence type="ECO:0000256" key="3">
    <source>
        <dbReference type="ARBA" id="ARBA00023125"/>
    </source>
</evidence>
<dbReference type="CDD" id="cd00167">
    <property type="entry name" value="SANT"/>
    <property type="match status" value="2"/>
</dbReference>
<organism evidence="9 11">
    <name type="scientific">Cardamine amara subsp. amara</name>
    <dbReference type="NCBI Taxonomy" id="228776"/>
    <lineage>
        <taxon>Eukaryota</taxon>
        <taxon>Viridiplantae</taxon>
        <taxon>Streptophyta</taxon>
        <taxon>Embryophyta</taxon>
        <taxon>Tracheophyta</taxon>
        <taxon>Spermatophyta</taxon>
        <taxon>Magnoliopsida</taxon>
        <taxon>eudicotyledons</taxon>
        <taxon>Gunneridae</taxon>
        <taxon>Pentapetalae</taxon>
        <taxon>rosids</taxon>
        <taxon>malvids</taxon>
        <taxon>Brassicales</taxon>
        <taxon>Brassicaceae</taxon>
        <taxon>Cardamineae</taxon>
        <taxon>Cardamine</taxon>
    </lineage>
</organism>
<dbReference type="PANTHER" id="PTHR10641">
    <property type="entry name" value="MYB FAMILY TRANSCRIPTION FACTOR"/>
    <property type="match status" value="1"/>
</dbReference>
<feature type="compositionally biased region" description="Low complexity" evidence="6">
    <location>
        <begin position="204"/>
        <end position="217"/>
    </location>
</feature>
<dbReference type="SMART" id="SM00717">
    <property type="entry name" value="SANT"/>
    <property type="match status" value="2"/>
</dbReference>
<dbReference type="PANTHER" id="PTHR10641:SF622">
    <property type="entry name" value="TRANSCRIPTION FACTOR MYB17"/>
    <property type="match status" value="1"/>
</dbReference>
<dbReference type="Gene3D" id="1.10.10.60">
    <property type="entry name" value="Homeodomain-like"/>
    <property type="match status" value="2"/>
</dbReference>
<name>A0ABD1BRY6_CARAN</name>
<keyword evidence="4" id="KW-0804">Transcription</keyword>
<dbReference type="GO" id="GO:0005634">
    <property type="term" value="C:nucleus"/>
    <property type="evidence" value="ECO:0007669"/>
    <property type="project" value="UniProtKB-SubCell"/>
</dbReference>
<feature type="domain" description="Myb-like" evidence="7">
    <location>
        <begin position="9"/>
        <end position="61"/>
    </location>
</feature>
<dbReference type="InterPro" id="IPR017930">
    <property type="entry name" value="Myb_dom"/>
</dbReference>
<dbReference type="AlphaFoldDB" id="A0ABD1BRY6"/>
<dbReference type="InterPro" id="IPR001005">
    <property type="entry name" value="SANT/Myb"/>
</dbReference>
<dbReference type="FunFam" id="1.10.10.60:FF:000121">
    <property type="entry name" value="Myb transcription factor"/>
    <property type="match status" value="1"/>
</dbReference>
<comment type="subcellular location">
    <subcellularLocation>
        <location evidence="1">Nucleus</location>
    </subcellularLocation>
</comment>
<evidence type="ECO:0000259" key="8">
    <source>
        <dbReference type="PROSITE" id="PS51294"/>
    </source>
</evidence>
<evidence type="ECO:0000313" key="11">
    <source>
        <dbReference type="Proteomes" id="UP001558713"/>
    </source>
</evidence>
<keyword evidence="5" id="KW-0539">Nucleus</keyword>
<proteinExistence type="predicted"/>
<dbReference type="GO" id="GO:0003677">
    <property type="term" value="F:DNA binding"/>
    <property type="evidence" value="ECO:0007669"/>
    <property type="project" value="UniProtKB-KW"/>
</dbReference>
<sequence>MGRTHCRDQKGLKKGQWTPEEDEILVKYIKKNGYGSWRTLPKHAGLRRCGKSCRLRWTNYLRPDINRAPFTPDEKKLVVQLHAILGNRWSAIAKQLPGRTDNDIKNLWNSRLKKSLLDIDPTTQESLPSIGLASQAPASPTTGDMAQWGSARLEAEARLSRDSMLFTPGVEGATTDDCDNFFRNWNSEIGGTFRTLAPLDESTSNQSPCSRTTSSSSALLKSSTKSCGGKEIVMAINGSGSSPCSNNLGDDSSDFALQLLLDSPLIGGDDMSFWEEISDGNTQSPANGL</sequence>
<dbReference type="Proteomes" id="UP001558713">
    <property type="component" value="Unassembled WGS sequence"/>
</dbReference>
<dbReference type="InterPro" id="IPR009057">
    <property type="entry name" value="Homeodomain-like_sf"/>
</dbReference>
<dbReference type="PROSITE" id="PS51294">
    <property type="entry name" value="HTH_MYB"/>
    <property type="match status" value="2"/>
</dbReference>
<gene>
    <name evidence="9" type="ORF">V5N11_005074</name>
    <name evidence="10" type="ORF">V5N11_005077</name>
</gene>
<feature type="domain" description="HTH myb-type" evidence="8">
    <location>
        <begin position="9"/>
        <end position="65"/>
    </location>
</feature>
<dbReference type="PROSITE" id="PS50090">
    <property type="entry name" value="MYB_LIKE"/>
    <property type="match status" value="2"/>
</dbReference>
<keyword evidence="2" id="KW-0805">Transcription regulation</keyword>
<comment type="caution">
    <text evidence="9">The sequence shown here is derived from an EMBL/GenBank/DDBJ whole genome shotgun (WGS) entry which is preliminary data.</text>
</comment>
<evidence type="ECO:0000256" key="2">
    <source>
        <dbReference type="ARBA" id="ARBA00023015"/>
    </source>
</evidence>
<dbReference type="SUPFAM" id="SSF46689">
    <property type="entry name" value="Homeodomain-like"/>
    <property type="match status" value="1"/>
</dbReference>
<evidence type="ECO:0000256" key="5">
    <source>
        <dbReference type="ARBA" id="ARBA00023242"/>
    </source>
</evidence>
<dbReference type="EMBL" id="JBANAX010000167">
    <property type="protein sequence ID" value="KAL1219867.1"/>
    <property type="molecule type" value="Genomic_DNA"/>
</dbReference>
<evidence type="ECO:0000256" key="4">
    <source>
        <dbReference type="ARBA" id="ARBA00023163"/>
    </source>
</evidence>
<reference evidence="9 11" key="1">
    <citation type="submission" date="2024-04" db="EMBL/GenBank/DDBJ databases">
        <title>Genome assembly C_amara_ONT_v2.</title>
        <authorList>
            <person name="Yant L."/>
            <person name="Moore C."/>
            <person name="Slenker M."/>
        </authorList>
    </citation>
    <scope>NUCLEOTIDE SEQUENCE [LARGE SCALE GENOMIC DNA]</scope>
    <source>
        <tissue evidence="9">Leaf</tissue>
    </source>
</reference>
<feature type="region of interest" description="Disordered" evidence="6">
    <location>
        <begin position="198"/>
        <end position="217"/>
    </location>
</feature>
<evidence type="ECO:0000259" key="7">
    <source>
        <dbReference type="PROSITE" id="PS50090"/>
    </source>
</evidence>
<feature type="domain" description="HTH myb-type" evidence="8">
    <location>
        <begin position="66"/>
        <end position="116"/>
    </location>
</feature>
<dbReference type="Pfam" id="PF00249">
    <property type="entry name" value="Myb_DNA-binding"/>
    <property type="match status" value="2"/>
</dbReference>
<protein>
    <submittedName>
        <fullName evidence="9">Transcription factor MYB17</fullName>
    </submittedName>
</protein>
<keyword evidence="3" id="KW-0238">DNA-binding</keyword>
<evidence type="ECO:0000256" key="1">
    <source>
        <dbReference type="ARBA" id="ARBA00004123"/>
    </source>
</evidence>
<accession>A0ABD1BRY6</accession>